<organism evidence="2 3">
    <name type="scientific">Flavobacterium arcticum</name>
    <dbReference type="NCBI Taxonomy" id="1784713"/>
    <lineage>
        <taxon>Bacteria</taxon>
        <taxon>Pseudomonadati</taxon>
        <taxon>Bacteroidota</taxon>
        <taxon>Flavobacteriia</taxon>
        <taxon>Flavobacteriales</taxon>
        <taxon>Flavobacteriaceae</taxon>
        <taxon>Flavobacterium</taxon>
    </lineage>
</organism>
<keyword evidence="3" id="KW-1185">Reference proteome</keyword>
<dbReference type="AlphaFoldDB" id="A0A345H9I2"/>
<protein>
    <submittedName>
        <fullName evidence="2">Diacylglycerol kinase</fullName>
    </submittedName>
</protein>
<sequence length="296" mass="32023">MAQQEIFLFVINPIAGDNDKSDLIAMVKAYAKDSNVNLIYYETTGKDDEEVIKKLFTKHSPQRILVAGGDGTIKMVAEATLDYDVVIGILPAGSANGLSVDLNLPDTIEANLEVAFKGAVEPIDIVAINGIKSLHLSDIGVNAELIRNYENGKIRGKLGYAIQALTTLTSLEEPFYTTIVANGKTIETEARMVVIANANKYGTGVTINPVGKINDGKFEIIIIKNLDISVIGKILSGNITVDENEDVEIISANKALVTTNVPVSFQIDGEFCGEVKELDVKIMHHQMKVAVPHQTI</sequence>
<dbReference type="GO" id="GO:0016301">
    <property type="term" value="F:kinase activity"/>
    <property type="evidence" value="ECO:0007669"/>
    <property type="project" value="UniProtKB-KW"/>
</dbReference>
<accession>A0A345H9I2</accession>
<dbReference type="GO" id="GO:0019242">
    <property type="term" value="P:methylglyoxal biosynthetic process"/>
    <property type="evidence" value="ECO:0007669"/>
    <property type="project" value="InterPro"/>
</dbReference>
<dbReference type="PANTHER" id="PTHR30492:SF0">
    <property type="entry name" value="METHYLGLYOXAL SYNTHASE"/>
    <property type="match status" value="1"/>
</dbReference>
<evidence type="ECO:0000313" key="2">
    <source>
        <dbReference type="EMBL" id="AXG73242.1"/>
    </source>
</evidence>
<keyword evidence="2" id="KW-0418">Kinase</keyword>
<dbReference type="Gene3D" id="2.60.200.40">
    <property type="match status" value="1"/>
</dbReference>
<keyword evidence="2" id="KW-0808">Transferase</keyword>
<dbReference type="InterPro" id="IPR001206">
    <property type="entry name" value="Diacylglycerol_kinase_cat_dom"/>
</dbReference>
<dbReference type="Gene3D" id="3.40.50.10330">
    <property type="entry name" value="Probable inorganic polyphosphate/atp-NAD kinase, domain 1"/>
    <property type="match status" value="1"/>
</dbReference>
<dbReference type="EMBL" id="CP031188">
    <property type="protein sequence ID" value="AXG73242.1"/>
    <property type="molecule type" value="Genomic_DNA"/>
</dbReference>
<dbReference type="Pfam" id="PF00781">
    <property type="entry name" value="DAGK_cat"/>
    <property type="match status" value="1"/>
</dbReference>
<dbReference type="GO" id="GO:0005829">
    <property type="term" value="C:cytosol"/>
    <property type="evidence" value="ECO:0007669"/>
    <property type="project" value="TreeGrafter"/>
</dbReference>
<dbReference type="PANTHER" id="PTHR30492">
    <property type="entry name" value="METHYLGLYOXAL SYNTHASE"/>
    <property type="match status" value="1"/>
</dbReference>
<dbReference type="SUPFAM" id="SSF111331">
    <property type="entry name" value="NAD kinase/diacylglycerol kinase-like"/>
    <property type="match status" value="1"/>
</dbReference>
<reference evidence="2 3" key="1">
    <citation type="submission" date="2018-07" db="EMBL/GenBank/DDBJ databases">
        <title>Complete genome sequence of Flavobacterium arcticum type strain SM1502T.</title>
        <authorList>
            <person name="Li Y."/>
            <person name="Li D.-D."/>
        </authorList>
    </citation>
    <scope>NUCLEOTIDE SEQUENCE [LARGE SCALE GENOMIC DNA]</scope>
    <source>
        <strain evidence="2 3">SM1502</strain>
    </source>
</reference>
<evidence type="ECO:0000313" key="3">
    <source>
        <dbReference type="Proteomes" id="UP000253951"/>
    </source>
</evidence>
<dbReference type="GO" id="GO:0008929">
    <property type="term" value="F:methylglyoxal synthase activity"/>
    <property type="evidence" value="ECO:0007669"/>
    <property type="project" value="InterPro"/>
</dbReference>
<dbReference type="SMART" id="SM00046">
    <property type="entry name" value="DAGKc"/>
    <property type="match status" value="1"/>
</dbReference>
<dbReference type="Pfam" id="PF19279">
    <property type="entry name" value="YegS_C"/>
    <property type="match status" value="1"/>
</dbReference>
<dbReference type="InterPro" id="IPR016064">
    <property type="entry name" value="NAD/diacylglycerol_kinase_sf"/>
</dbReference>
<dbReference type="KEGG" id="fat:DVK85_02965"/>
<dbReference type="OrthoDB" id="9786026at2"/>
<gene>
    <name evidence="2" type="ORF">DVK85_02965</name>
</gene>
<feature type="domain" description="DAGKc" evidence="1">
    <location>
        <begin position="2"/>
        <end position="132"/>
    </location>
</feature>
<dbReference type="InterPro" id="IPR045540">
    <property type="entry name" value="YegS/DAGK_C"/>
</dbReference>
<proteinExistence type="predicted"/>
<dbReference type="RefSeq" id="WP_114677003.1">
    <property type="nucleotide sequence ID" value="NZ_CP031188.1"/>
</dbReference>
<name>A0A345H9I2_9FLAO</name>
<dbReference type="Proteomes" id="UP000253951">
    <property type="component" value="Chromosome"/>
</dbReference>
<dbReference type="InterPro" id="IPR004363">
    <property type="entry name" value="Methylgl_synth"/>
</dbReference>
<evidence type="ECO:0000259" key="1">
    <source>
        <dbReference type="PROSITE" id="PS50146"/>
    </source>
</evidence>
<dbReference type="PROSITE" id="PS50146">
    <property type="entry name" value="DAGK"/>
    <property type="match status" value="1"/>
</dbReference>
<dbReference type="InterPro" id="IPR017438">
    <property type="entry name" value="ATP-NAD_kinase_N"/>
</dbReference>